<dbReference type="GO" id="GO:0046872">
    <property type="term" value="F:metal ion binding"/>
    <property type="evidence" value="ECO:0007669"/>
    <property type="project" value="UniProtKB-KW"/>
</dbReference>
<dbReference type="RefSeq" id="WP_309311474.1">
    <property type="nucleotide sequence ID" value="NZ_CP133592.1"/>
</dbReference>
<dbReference type="AlphaFoldDB" id="A0AA51ULA6"/>
<accession>A0AA51ULA6</accession>
<dbReference type="NCBIfam" id="TIGR04085">
    <property type="entry name" value="rSAM_more_4Fe4S"/>
    <property type="match status" value="1"/>
</dbReference>
<dbReference type="PANTHER" id="PTHR43273:SF3">
    <property type="entry name" value="ANAEROBIC SULFATASE-MATURATING ENZYME HOMOLOG ASLB-RELATED"/>
    <property type="match status" value="1"/>
</dbReference>
<organism evidence="8 9">
    <name type="scientific">Methanolobus sediminis</name>
    <dbReference type="NCBI Taxonomy" id="3072978"/>
    <lineage>
        <taxon>Archaea</taxon>
        <taxon>Methanobacteriati</taxon>
        <taxon>Methanobacteriota</taxon>
        <taxon>Stenosarchaea group</taxon>
        <taxon>Methanomicrobia</taxon>
        <taxon>Methanosarcinales</taxon>
        <taxon>Methanosarcinaceae</taxon>
        <taxon>Methanolobus</taxon>
    </lineage>
</organism>
<keyword evidence="2" id="KW-0949">S-adenosyl-L-methionine</keyword>
<dbReference type="Proteomes" id="UP001182908">
    <property type="component" value="Chromosome"/>
</dbReference>
<dbReference type="PANTHER" id="PTHR43273">
    <property type="entry name" value="ANAEROBIC SULFATASE-MATURATING ENZYME HOMOLOG ASLB-RELATED"/>
    <property type="match status" value="1"/>
</dbReference>
<dbReference type="InterPro" id="IPR023885">
    <property type="entry name" value="4Fe4S-binding_SPASM_dom"/>
</dbReference>
<dbReference type="InterPro" id="IPR023867">
    <property type="entry name" value="Sulphatase_maturase_rSAM"/>
</dbReference>
<evidence type="ECO:0000256" key="3">
    <source>
        <dbReference type="ARBA" id="ARBA00022723"/>
    </source>
</evidence>
<proteinExistence type="inferred from homology"/>
<dbReference type="SUPFAM" id="SSF102114">
    <property type="entry name" value="Radical SAM enzymes"/>
    <property type="match status" value="1"/>
</dbReference>
<dbReference type="SFLD" id="SFLDG01067">
    <property type="entry name" value="SPASM/twitch_domain_containing"/>
    <property type="match status" value="1"/>
</dbReference>
<evidence type="ECO:0000256" key="2">
    <source>
        <dbReference type="ARBA" id="ARBA00022691"/>
    </source>
</evidence>
<dbReference type="SFLD" id="SFLDS00029">
    <property type="entry name" value="Radical_SAM"/>
    <property type="match status" value="1"/>
</dbReference>
<keyword evidence="4" id="KW-0408">Iron</keyword>
<keyword evidence="9" id="KW-1185">Reference proteome</keyword>
<keyword evidence="5" id="KW-0411">Iron-sulfur</keyword>
<reference evidence="8 9" key="1">
    <citation type="submission" date="2023-08" db="EMBL/GenBank/DDBJ databases">
        <title>Methanolobus mangrovi sp. nov. and Methanolobus sediminis sp. nov, two novel methylotrophic methanogens isolated from mangrove sediments in China.</title>
        <authorList>
            <person name="Zhou J."/>
        </authorList>
    </citation>
    <scope>NUCLEOTIDE SEQUENCE [LARGE SCALE GENOMIC DNA]</scope>
    <source>
        <strain evidence="8 9">FTZ6</strain>
    </source>
</reference>
<dbReference type="GO" id="GO:0051536">
    <property type="term" value="F:iron-sulfur cluster binding"/>
    <property type="evidence" value="ECO:0007669"/>
    <property type="project" value="UniProtKB-KW"/>
</dbReference>
<dbReference type="GeneID" id="84231614"/>
<keyword evidence="3" id="KW-0479">Metal-binding</keyword>
<dbReference type="Pfam" id="PF04055">
    <property type="entry name" value="Radical_SAM"/>
    <property type="match status" value="1"/>
</dbReference>
<dbReference type="GO" id="GO:0016491">
    <property type="term" value="F:oxidoreductase activity"/>
    <property type="evidence" value="ECO:0007669"/>
    <property type="project" value="InterPro"/>
</dbReference>
<dbReference type="KEGG" id="mseb:RE474_02815"/>
<dbReference type="CDD" id="cd01335">
    <property type="entry name" value="Radical_SAM"/>
    <property type="match status" value="1"/>
</dbReference>
<dbReference type="Gene3D" id="3.20.20.70">
    <property type="entry name" value="Aldolase class I"/>
    <property type="match status" value="1"/>
</dbReference>
<evidence type="ECO:0000256" key="4">
    <source>
        <dbReference type="ARBA" id="ARBA00023004"/>
    </source>
</evidence>
<evidence type="ECO:0000256" key="6">
    <source>
        <dbReference type="ARBA" id="ARBA00023601"/>
    </source>
</evidence>
<evidence type="ECO:0000259" key="7">
    <source>
        <dbReference type="Pfam" id="PF04055"/>
    </source>
</evidence>
<dbReference type="SFLD" id="SFLDG01386">
    <property type="entry name" value="main_SPASM_domain-containing"/>
    <property type="match status" value="1"/>
</dbReference>
<dbReference type="SFLD" id="SFLDG01384">
    <property type="entry name" value="thioether_bond_formation_requi"/>
    <property type="match status" value="1"/>
</dbReference>
<evidence type="ECO:0000313" key="8">
    <source>
        <dbReference type="EMBL" id="WMW25671.1"/>
    </source>
</evidence>
<feature type="domain" description="Radical SAM core" evidence="7">
    <location>
        <begin position="22"/>
        <end position="177"/>
    </location>
</feature>
<evidence type="ECO:0000256" key="1">
    <source>
        <dbReference type="ARBA" id="ARBA00001966"/>
    </source>
</evidence>
<dbReference type="InterPro" id="IPR007197">
    <property type="entry name" value="rSAM"/>
</dbReference>
<evidence type="ECO:0000256" key="5">
    <source>
        <dbReference type="ARBA" id="ARBA00023014"/>
    </source>
</evidence>
<evidence type="ECO:0000313" key="9">
    <source>
        <dbReference type="Proteomes" id="UP001182908"/>
    </source>
</evidence>
<name>A0AA51ULA6_9EURY</name>
<dbReference type="InterPro" id="IPR058240">
    <property type="entry name" value="rSAM_sf"/>
</dbReference>
<comment type="similarity">
    <text evidence="6">Belongs to the radical SAM superfamily. Anaerobic sulfatase-maturating enzyme family.</text>
</comment>
<protein>
    <submittedName>
        <fullName evidence="8">Radical SAM protein</fullName>
    </submittedName>
</protein>
<sequence>MTNKAGCLSNQIERICISVNMQCNYACKYCYFFNRDGNTLSKSCLNEAEIYSILERCFDYHRNNKISKIIKVNFVGSGEPLINWKEISAAVATFWENHPEQDNISFYIVTNASLVTREIANEMKLLKITPSVSLDGPKEIHDSNRILRDGKGTFEITMKGISILQDTGFDVAINSTLSKKLEENLGLFFDFVIEHSFTKVIFDRMVDVPAEVDSISYNEFYIFLEKVDDYLEKHNIKNIEIGNLEAYSRNIAGVPDRVCTMFGGSCGAGTNFLIYMGTDVYPCGRMFGDDYWLLGTISDEIESISKNMLNKIPQRTDCSSCKVHNYCIRDCIFDYFNESYRCDSRKEFIANFSNK</sequence>
<gene>
    <name evidence="8" type="ORF">RE474_02815</name>
</gene>
<comment type="cofactor">
    <cofactor evidence="1">
        <name>[4Fe-4S] cluster</name>
        <dbReference type="ChEBI" id="CHEBI:49883"/>
    </cofactor>
</comment>
<dbReference type="EMBL" id="CP133592">
    <property type="protein sequence ID" value="WMW25671.1"/>
    <property type="molecule type" value="Genomic_DNA"/>
</dbReference>
<dbReference type="InterPro" id="IPR013785">
    <property type="entry name" value="Aldolase_TIM"/>
</dbReference>